<evidence type="ECO:0000313" key="1">
    <source>
        <dbReference type="EMBL" id="CCD48374.1"/>
    </source>
</evidence>
<evidence type="ECO:0000313" key="2">
    <source>
        <dbReference type="Proteomes" id="UP000008177"/>
    </source>
</evidence>
<dbReference type="AlphaFoldDB" id="G2Y6X2"/>
<dbReference type="Proteomes" id="UP000008177">
    <property type="component" value="Unplaced contigs"/>
</dbReference>
<proteinExistence type="predicted"/>
<gene>
    <name evidence="1" type="ORF">BofuT4_uP107580.1</name>
</gene>
<dbReference type="InParanoid" id="G2Y6X2"/>
<dbReference type="HOGENOM" id="CLU_3142869_0_0_1"/>
<organism evidence="1 2">
    <name type="scientific">Botryotinia fuckeliana (strain T4)</name>
    <name type="common">Noble rot fungus</name>
    <name type="synonym">Botrytis cinerea</name>
    <dbReference type="NCBI Taxonomy" id="999810"/>
    <lineage>
        <taxon>Eukaryota</taxon>
        <taxon>Fungi</taxon>
        <taxon>Dikarya</taxon>
        <taxon>Ascomycota</taxon>
        <taxon>Pezizomycotina</taxon>
        <taxon>Leotiomycetes</taxon>
        <taxon>Helotiales</taxon>
        <taxon>Sclerotiniaceae</taxon>
        <taxon>Botrytis</taxon>
    </lineage>
</organism>
<reference evidence="2" key="1">
    <citation type="journal article" date="2011" name="PLoS Genet.">
        <title>Genomic analysis of the necrotrophic fungal pathogens Sclerotinia sclerotiorum and Botrytis cinerea.</title>
        <authorList>
            <person name="Amselem J."/>
            <person name="Cuomo C.A."/>
            <person name="van Kan J.A."/>
            <person name="Viaud M."/>
            <person name="Benito E.P."/>
            <person name="Couloux A."/>
            <person name="Coutinho P.M."/>
            <person name="de Vries R.P."/>
            <person name="Dyer P.S."/>
            <person name="Fillinger S."/>
            <person name="Fournier E."/>
            <person name="Gout L."/>
            <person name="Hahn M."/>
            <person name="Kohn L."/>
            <person name="Lapalu N."/>
            <person name="Plummer K.M."/>
            <person name="Pradier J.M."/>
            <person name="Quevillon E."/>
            <person name="Sharon A."/>
            <person name="Simon A."/>
            <person name="ten Have A."/>
            <person name="Tudzynski B."/>
            <person name="Tudzynski P."/>
            <person name="Wincker P."/>
            <person name="Andrew M."/>
            <person name="Anthouard V."/>
            <person name="Beever R.E."/>
            <person name="Beffa R."/>
            <person name="Benoit I."/>
            <person name="Bouzid O."/>
            <person name="Brault B."/>
            <person name="Chen Z."/>
            <person name="Choquer M."/>
            <person name="Collemare J."/>
            <person name="Cotton P."/>
            <person name="Danchin E.G."/>
            <person name="Da Silva C."/>
            <person name="Gautier A."/>
            <person name="Giraud C."/>
            <person name="Giraud T."/>
            <person name="Gonzalez C."/>
            <person name="Grossetete S."/>
            <person name="Guldener U."/>
            <person name="Henrissat B."/>
            <person name="Howlett B.J."/>
            <person name="Kodira C."/>
            <person name="Kretschmer M."/>
            <person name="Lappartient A."/>
            <person name="Leroch M."/>
            <person name="Levis C."/>
            <person name="Mauceli E."/>
            <person name="Neuveglise C."/>
            <person name="Oeser B."/>
            <person name="Pearson M."/>
            <person name="Poulain J."/>
            <person name="Poussereau N."/>
            <person name="Quesneville H."/>
            <person name="Rascle C."/>
            <person name="Schumacher J."/>
            <person name="Segurens B."/>
            <person name="Sexton A."/>
            <person name="Silva E."/>
            <person name="Sirven C."/>
            <person name="Soanes D.M."/>
            <person name="Talbot N.J."/>
            <person name="Templeton M."/>
            <person name="Yandava C."/>
            <person name="Yarden O."/>
            <person name="Zeng Q."/>
            <person name="Rollins J.A."/>
            <person name="Lebrun M.H."/>
            <person name="Dickman M."/>
        </authorList>
    </citation>
    <scope>NUCLEOTIDE SEQUENCE [LARGE SCALE GENOMIC DNA]</scope>
    <source>
        <strain evidence="2">T4</strain>
    </source>
</reference>
<accession>G2Y6X2</accession>
<dbReference type="EMBL" id="FQ790293">
    <property type="protein sequence ID" value="CCD48374.1"/>
    <property type="molecule type" value="Genomic_DNA"/>
</dbReference>
<name>G2Y6X2_BOTF4</name>
<protein>
    <submittedName>
        <fullName evidence="1">Uncharacterized protein</fullName>
    </submittedName>
</protein>
<sequence>MATDKVEMRNWESLRRSKQYEVRMRGFFGGKLFLTLRTKPSYSNWLPEH</sequence>